<evidence type="ECO:0000256" key="9">
    <source>
        <dbReference type="SAM" id="MobiDB-lite"/>
    </source>
</evidence>
<dbReference type="InterPro" id="IPR050351">
    <property type="entry name" value="BphY/WalK/GraS-like"/>
</dbReference>
<dbReference type="SMART" id="SM00387">
    <property type="entry name" value="HATPase_c"/>
    <property type="match status" value="1"/>
</dbReference>
<evidence type="ECO:0000256" key="4">
    <source>
        <dbReference type="ARBA" id="ARBA00022679"/>
    </source>
</evidence>
<feature type="region of interest" description="Disordered" evidence="9">
    <location>
        <begin position="1"/>
        <end position="23"/>
    </location>
</feature>
<dbReference type="Pfam" id="PF02518">
    <property type="entry name" value="HATPase_c"/>
    <property type="match status" value="1"/>
</dbReference>
<comment type="catalytic activity">
    <reaction evidence="1">
        <text>ATP + protein L-histidine = ADP + protein N-phospho-L-histidine.</text>
        <dbReference type="EC" id="2.7.13.3"/>
    </reaction>
</comment>
<organism evidence="11 12">
    <name type="scientific">Bradyrhizobium ivorense</name>
    <dbReference type="NCBI Taxonomy" id="2511166"/>
    <lineage>
        <taxon>Bacteria</taxon>
        <taxon>Pseudomonadati</taxon>
        <taxon>Pseudomonadota</taxon>
        <taxon>Alphaproteobacteria</taxon>
        <taxon>Hyphomicrobiales</taxon>
        <taxon>Nitrobacteraceae</taxon>
        <taxon>Bradyrhizobium</taxon>
    </lineage>
</organism>
<keyword evidence="12" id="KW-1185">Reference proteome</keyword>
<dbReference type="GO" id="GO:0000155">
    <property type="term" value="F:phosphorelay sensor kinase activity"/>
    <property type="evidence" value="ECO:0007669"/>
    <property type="project" value="InterPro"/>
</dbReference>
<keyword evidence="6" id="KW-0418">Kinase</keyword>
<evidence type="ECO:0000256" key="2">
    <source>
        <dbReference type="ARBA" id="ARBA00012438"/>
    </source>
</evidence>
<dbReference type="CDD" id="cd00082">
    <property type="entry name" value="HisKA"/>
    <property type="match status" value="1"/>
</dbReference>
<dbReference type="InterPro" id="IPR036890">
    <property type="entry name" value="HATPase_C_sf"/>
</dbReference>
<dbReference type="Gene3D" id="1.10.287.130">
    <property type="match status" value="1"/>
</dbReference>
<dbReference type="RefSeq" id="WP_139861734.1">
    <property type="nucleotide sequence ID" value="NZ_CAADFC020000016.1"/>
</dbReference>
<evidence type="ECO:0000256" key="6">
    <source>
        <dbReference type="ARBA" id="ARBA00022777"/>
    </source>
</evidence>
<dbReference type="InterPro" id="IPR003661">
    <property type="entry name" value="HisK_dim/P_dom"/>
</dbReference>
<dbReference type="GO" id="GO:0030295">
    <property type="term" value="F:protein kinase activator activity"/>
    <property type="evidence" value="ECO:0007669"/>
    <property type="project" value="TreeGrafter"/>
</dbReference>
<dbReference type="SUPFAM" id="SSF55874">
    <property type="entry name" value="ATPase domain of HSP90 chaperone/DNA topoisomerase II/histidine kinase"/>
    <property type="match status" value="1"/>
</dbReference>
<comment type="caution">
    <text evidence="11">The sequence shown here is derived from an EMBL/GenBank/DDBJ whole genome shotgun (WGS) entry which is preliminary data.</text>
</comment>
<dbReference type="InterPro" id="IPR003594">
    <property type="entry name" value="HATPase_dom"/>
</dbReference>
<dbReference type="PANTHER" id="PTHR42878">
    <property type="entry name" value="TWO-COMPONENT HISTIDINE KINASE"/>
    <property type="match status" value="1"/>
</dbReference>
<keyword evidence="5" id="KW-0547">Nucleotide-binding</keyword>
<keyword evidence="4 11" id="KW-0808">Transferase</keyword>
<dbReference type="Pfam" id="PF00512">
    <property type="entry name" value="HisKA"/>
    <property type="match status" value="1"/>
</dbReference>
<keyword evidence="7" id="KW-0067">ATP-binding</keyword>
<dbReference type="GO" id="GO:0000156">
    <property type="term" value="F:phosphorelay response regulator activity"/>
    <property type="evidence" value="ECO:0007669"/>
    <property type="project" value="TreeGrafter"/>
</dbReference>
<evidence type="ECO:0000256" key="7">
    <source>
        <dbReference type="ARBA" id="ARBA00022840"/>
    </source>
</evidence>
<dbReference type="GO" id="GO:0007234">
    <property type="term" value="P:osmosensory signaling via phosphorelay pathway"/>
    <property type="evidence" value="ECO:0007669"/>
    <property type="project" value="TreeGrafter"/>
</dbReference>
<evidence type="ECO:0000256" key="8">
    <source>
        <dbReference type="ARBA" id="ARBA00023012"/>
    </source>
</evidence>
<dbReference type="PANTHER" id="PTHR42878:SF7">
    <property type="entry name" value="SENSOR HISTIDINE KINASE GLRK"/>
    <property type="match status" value="1"/>
</dbReference>
<dbReference type="Proteomes" id="UP000328092">
    <property type="component" value="Unassembled WGS sequence"/>
</dbReference>
<sequence>MHGTRRPIRDPKGDSGCSAATSTTISSKRLSDREFEATLLAIAGHDLRQPLQIIQGVRERLGDGLRTASEQALLELCQSAIDRLGEQLDQLLIALRLSERGGHVKLSAVNLETSLRQVRREHEAAAQEKGLQIRVVSTRTWIKSDVLLLGAVLRNLVSNAIKYTEPGGRLLMGCRHFGNHIRIDVVDTGIGISGEHMSRIFEAFARIDVMCGDGLGIGLFIVRQAVGVLGHRVQVSSAVGRGTRFSIVAERARTDVHEHRQ</sequence>
<evidence type="ECO:0000313" key="11">
    <source>
        <dbReference type="EMBL" id="VIO72956.1"/>
    </source>
</evidence>
<dbReference type="InterPro" id="IPR036097">
    <property type="entry name" value="HisK_dim/P_sf"/>
</dbReference>
<protein>
    <recommendedName>
        <fullName evidence="2">histidine kinase</fullName>
        <ecNumber evidence="2">2.7.13.3</ecNumber>
    </recommendedName>
</protein>
<dbReference type="PROSITE" id="PS50109">
    <property type="entry name" value="HIS_KIN"/>
    <property type="match status" value="1"/>
</dbReference>
<dbReference type="SUPFAM" id="SSF47384">
    <property type="entry name" value="Homodimeric domain of signal transducing histidine kinase"/>
    <property type="match status" value="1"/>
</dbReference>
<evidence type="ECO:0000259" key="10">
    <source>
        <dbReference type="PROSITE" id="PS50109"/>
    </source>
</evidence>
<dbReference type="OrthoDB" id="315417at2"/>
<evidence type="ECO:0000313" key="12">
    <source>
        <dbReference type="Proteomes" id="UP000328092"/>
    </source>
</evidence>
<proteinExistence type="predicted"/>
<accession>A0A508TEX9</accession>
<name>A0A508TEX9_9BRAD</name>
<dbReference type="GO" id="GO:0005524">
    <property type="term" value="F:ATP binding"/>
    <property type="evidence" value="ECO:0007669"/>
    <property type="project" value="UniProtKB-KW"/>
</dbReference>
<evidence type="ECO:0000256" key="5">
    <source>
        <dbReference type="ARBA" id="ARBA00022741"/>
    </source>
</evidence>
<evidence type="ECO:0000256" key="3">
    <source>
        <dbReference type="ARBA" id="ARBA00022553"/>
    </source>
</evidence>
<gene>
    <name evidence="11" type="primary">srrB_2</name>
    <name evidence="11" type="ORF">CI1B_46050</name>
</gene>
<dbReference type="SMART" id="SM00388">
    <property type="entry name" value="HisKA"/>
    <property type="match status" value="1"/>
</dbReference>
<dbReference type="EMBL" id="CAADFC020000016">
    <property type="protein sequence ID" value="VIO72956.1"/>
    <property type="molecule type" value="Genomic_DNA"/>
</dbReference>
<dbReference type="Gene3D" id="3.30.565.10">
    <property type="entry name" value="Histidine kinase-like ATPase, C-terminal domain"/>
    <property type="match status" value="1"/>
</dbReference>
<dbReference type="InterPro" id="IPR005467">
    <property type="entry name" value="His_kinase_dom"/>
</dbReference>
<feature type="domain" description="Histidine kinase" evidence="10">
    <location>
        <begin position="42"/>
        <end position="253"/>
    </location>
</feature>
<dbReference type="PRINTS" id="PR00344">
    <property type="entry name" value="BCTRLSENSOR"/>
</dbReference>
<dbReference type="EC" id="2.7.13.3" evidence="2"/>
<evidence type="ECO:0000256" key="1">
    <source>
        <dbReference type="ARBA" id="ARBA00000085"/>
    </source>
</evidence>
<reference evidence="11" key="1">
    <citation type="submission" date="2019-02" db="EMBL/GenBank/DDBJ databases">
        <authorList>
            <person name="Pothier F.J."/>
        </authorList>
    </citation>
    <scope>NUCLEOTIDE SEQUENCE</scope>
    <source>
        <strain evidence="11">CI-1B</strain>
    </source>
</reference>
<keyword evidence="3" id="KW-0597">Phosphoprotein</keyword>
<dbReference type="AlphaFoldDB" id="A0A508TEX9"/>
<dbReference type="InterPro" id="IPR004358">
    <property type="entry name" value="Sig_transdc_His_kin-like_C"/>
</dbReference>
<keyword evidence="8" id="KW-0902">Two-component regulatory system</keyword>